<name>A0A2S7JZZ7_9PROT</name>
<evidence type="ECO:0000256" key="1">
    <source>
        <dbReference type="SAM" id="Phobius"/>
    </source>
</evidence>
<dbReference type="Proteomes" id="UP000239504">
    <property type="component" value="Unassembled WGS sequence"/>
</dbReference>
<keyword evidence="1" id="KW-0812">Transmembrane</keyword>
<dbReference type="AlphaFoldDB" id="A0A2S7JZZ7"/>
<feature type="transmembrane region" description="Helical" evidence="1">
    <location>
        <begin position="23"/>
        <end position="44"/>
    </location>
</feature>
<proteinExistence type="predicted"/>
<organism evidence="2 3">
    <name type="scientific">Hyphococcus luteus</name>
    <dbReference type="NCBI Taxonomy" id="2058213"/>
    <lineage>
        <taxon>Bacteria</taxon>
        <taxon>Pseudomonadati</taxon>
        <taxon>Pseudomonadota</taxon>
        <taxon>Alphaproteobacteria</taxon>
        <taxon>Parvularculales</taxon>
        <taxon>Parvularculaceae</taxon>
        <taxon>Hyphococcus</taxon>
    </lineage>
</organism>
<keyword evidence="3" id="KW-1185">Reference proteome</keyword>
<dbReference type="EMBL" id="PJCH01000016">
    <property type="protein sequence ID" value="PQA85820.1"/>
    <property type="molecule type" value="Genomic_DNA"/>
</dbReference>
<dbReference type="InterPro" id="IPR036259">
    <property type="entry name" value="MFS_trans_sf"/>
</dbReference>
<feature type="transmembrane region" description="Helical" evidence="1">
    <location>
        <begin position="56"/>
        <end position="75"/>
    </location>
</feature>
<reference evidence="2 3" key="1">
    <citation type="submission" date="2017-12" db="EMBL/GenBank/DDBJ databases">
        <authorList>
            <person name="Hurst M.R.H."/>
        </authorList>
    </citation>
    <scope>NUCLEOTIDE SEQUENCE [LARGE SCALE GENOMIC DNA]</scope>
    <source>
        <strain evidence="2 3">SY-3-19</strain>
    </source>
</reference>
<keyword evidence="1" id="KW-0472">Membrane</keyword>
<evidence type="ECO:0000313" key="2">
    <source>
        <dbReference type="EMBL" id="PQA85820.1"/>
    </source>
</evidence>
<gene>
    <name evidence="2" type="ORF">CW354_19950</name>
</gene>
<accession>A0A2S7JZZ7</accession>
<dbReference type="RefSeq" id="WP_104831872.1">
    <property type="nucleotide sequence ID" value="NZ_PJCH01000016.1"/>
</dbReference>
<sequence length="93" mass="10635">MSDQHEHHSGEEGWADKKSFRNAFLGVLVVASILAAVAGFVPAWRKEHPHFPAEEFGVFFAVWGFAAFMFIVLAGQHLRKLVGRKEDYYEERE</sequence>
<protein>
    <submittedName>
        <fullName evidence="2">Uncharacterized protein</fullName>
    </submittedName>
</protein>
<keyword evidence="1" id="KW-1133">Transmembrane helix</keyword>
<comment type="caution">
    <text evidence="2">The sequence shown here is derived from an EMBL/GenBank/DDBJ whole genome shotgun (WGS) entry which is preliminary data.</text>
</comment>
<dbReference type="SUPFAM" id="SSF103473">
    <property type="entry name" value="MFS general substrate transporter"/>
    <property type="match status" value="1"/>
</dbReference>
<evidence type="ECO:0000313" key="3">
    <source>
        <dbReference type="Proteomes" id="UP000239504"/>
    </source>
</evidence>